<dbReference type="EMBL" id="JAFNAA010000016">
    <property type="protein sequence ID" value="MBO1109235.1"/>
    <property type="molecule type" value="Genomic_DNA"/>
</dbReference>
<organism evidence="1 2">
    <name type="scientific">Plesiomonas shigelloides</name>
    <name type="common">Aeromonas shigelloides</name>
    <dbReference type="NCBI Taxonomy" id="703"/>
    <lineage>
        <taxon>Bacteria</taxon>
        <taxon>Pseudomonadati</taxon>
        <taxon>Pseudomonadota</taxon>
        <taxon>Gammaproteobacteria</taxon>
        <taxon>Enterobacterales</taxon>
        <taxon>Enterobacteriaceae</taxon>
        <taxon>Plesiomonas</taxon>
    </lineage>
</organism>
<dbReference type="Proteomes" id="UP000664658">
    <property type="component" value="Unassembled WGS sequence"/>
</dbReference>
<gene>
    <name evidence="1" type="ORF">J2R62_13615</name>
</gene>
<dbReference type="AlphaFoldDB" id="A0A8I1WAN7"/>
<comment type="caution">
    <text evidence="1">The sequence shown here is derived from an EMBL/GenBank/DDBJ whole genome shotgun (WGS) entry which is preliminary data.</text>
</comment>
<dbReference type="Pfam" id="PF10698">
    <property type="entry name" value="DUF2505"/>
    <property type="match status" value="1"/>
</dbReference>
<reference evidence="1" key="1">
    <citation type="submission" date="2021-03" db="EMBL/GenBank/DDBJ databases">
        <title>Plesiomonas shigelloides zfcc0051, isolated from zebrafish feces.</title>
        <authorList>
            <person name="Vanderhoek Z."/>
            <person name="Gaulke C."/>
        </authorList>
    </citation>
    <scope>NUCLEOTIDE SEQUENCE</scope>
    <source>
        <strain evidence="1">Zfcc0051</strain>
    </source>
</reference>
<proteinExistence type="predicted"/>
<protein>
    <submittedName>
        <fullName evidence="1">DUF2505 domain-containing protein</fullName>
    </submittedName>
</protein>
<evidence type="ECO:0000313" key="1">
    <source>
        <dbReference type="EMBL" id="MBO1109235.1"/>
    </source>
</evidence>
<name>A0A8I1WAN7_PLESH</name>
<sequence>MKLNETHVYACSPEQLLPYFTDPERVVAKYQGLKADKVRVMDHEVDGDSVTIATSRDMKNNAPAMLRSVLGDSNRLQQYEQWQLQENHYQCHIKVELVGIPVSIEGTLLITPTAEGCQNQIALDISCGIPFIGGKVTDYIVRDCRALMQSEYRYLQQQISADITTA</sequence>
<dbReference type="InterPro" id="IPR019639">
    <property type="entry name" value="DUF2505"/>
</dbReference>
<dbReference type="RefSeq" id="WP_207542446.1">
    <property type="nucleotide sequence ID" value="NZ_JAFNAA010000016.1"/>
</dbReference>
<accession>A0A8I1WAN7</accession>
<evidence type="ECO:0000313" key="2">
    <source>
        <dbReference type="Proteomes" id="UP000664658"/>
    </source>
</evidence>